<dbReference type="AlphaFoldDB" id="F5RI21"/>
<gene>
    <name evidence="6" type="ORF">METUNv1_03971</name>
</gene>
<dbReference type="NCBIfam" id="TIGR02021">
    <property type="entry name" value="BchM-ChlM"/>
    <property type="match status" value="1"/>
</dbReference>
<proteinExistence type="predicted"/>
<dbReference type="PANTHER" id="PTHR43464">
    <property type="entry name" value="METHYLTRANSFERASE"/>
    <property type="match status" value="1"/>
</dbReference>
<dbReference type="SUPFAM" id="SSF53335">
    <property type="entry name" value="S-adenosyl-L-methionine-dependent methyltransferases"/>
    <property type="match status" value="1"/>
</dbReference>
<dbReference type="Pfam" id="PF07109">
    <property type="entry name" value="Mg-por_mtran_C"/>
    <property type="match status" value="1"/>
</dbReference>
<organism evidence="6 7">
    <name type="scientific">Methyloversatilis universalis (strain ATCC BAA-1314 / DSM 25237 / JCM 13912 / CCUG 52030 / FAM5)</name>
    <dbReference type="NCBI Taxonomy" id="1000565"/>
    <lineage>
        <taxon>Bacteria</taxon>
        <taxon>Pseudomonadati</taxon>
        <taxon>Pseudomonadota</taxon>
        <taxon>Betaproteobacteria</taxon>
        <taxon>Nitrosomonadales</taxon>
        <taxon>Sterolibacteriaceae</taxon>
        <taxon>Methyloversatilis</taxon>
    </lineage>
</organism>
<dbReference type="Proteomes" id="UP000005019">
    <property type="component" value="Unassembled WGS sequence"/>
</dbReference>
<dbReference type="GO" id="GO:0046406">
    <property type="term" value="F:magnesium protoporphyrin IX methyltransferase activity"/>
    <property type="evidence" value="ECO:0007669"/>
    <property type="project" value="UniProtKB-UniRule"/>
</dbReference>
<dbReference type="EMBL" id="AFHG01000059">
    <property type="protein sequence ID" value="EGK70003.1"/>
    <property type="molecule type" value="Genomic_DNA"/>
</dbReference>
<dbReference type="OrthoDB" id="9791837at2"/>
<keyword evidence="7" id="KW-1185">Reference proteome</keyword>
<name>F5RI21_METUF</name>
<comment type="caution">
    <text evidence="6">The sequence shown here is derived from an EMBL/GenBank/DDBJ whole genome shotgun (WGS) entry which is preliminary data.</text>
</comment>
<evidence type="ECO:0000256" key="2">
    <source>
        <dbReference type="ARBA" id="ARBA00022679"/>
    </source>
</evidence>
<feature type="domain" description="Magnesium-protoporphyrin IX methyltransferase C-terminal" evidence="5">
    <location>
        <begin position="130"/>
        <end position="230"/>
    </location>
</feature>
<protein>
    <recommendedName>
        <fullName evidence="4">Magnesium protoporphyrin IX methyltransferase</fullName>
        <ecNumber evidence="4">2.1.1.11</ecNumber>
    </recommendedName>
</protein>
<dbReference type="GO" id="GO:0015995">
    <property type="term" value="P:chlorophyll biosynthetic process"/>
    <property type="evidence" value="ECO:0007669"/>
    <property type="project" value="UniProtKB-UniRule"/>
</dbReference>
<reference evidence="6 7" key="1">
    <citation type="journal article" date="2011" name="J. Bacteriol.">
        <title>Genome sequence of Methyloversatilis universalis FAM5T, a methylotrophic representative of the order Rhodocyclales.</title>
        <authorList>
            <person name="Kittichotirat W."/>
            <person name="Good N.M."/>
            <person name="Hall R."/>
            <person name="Bringel F."/>
            <person name="Lajus A."/>
            <person name="Medigue C."/>
            <person name="Smalley N.E."/>
            <person name="Beck D."/>
            <person name="Bumgarner R."/>
            <person name="Vuilleumier S."/>
            <person name="Kalyuzhnaya M.G."/>
        </authorList>
    </citation>
    <scope>NUCLEOTIDE SEQUENCE [LARGE SCALE GENOMIC DNA]</scope>
    <source>
        <strain evidence="7">ATCC BAA-1314 / JCM 13912 / FAM5</strain>
    </source>
</reference>
<dbReference type="RefSeq" id="WP_008064784.1">
    <property type="nucleotide sequence ID" value="NZ_AFHG01000059.1"/>
</dbReference>
<evidence type="ECO:0000256" key="1">
    <source>
        <dbReference type="ARBA" id="ARBA00022603"/>
    </source>
</evidence>
<dbReference type="EC" id="2.1.1.11" evidence="4"/>
<keyword evidence="3" id="KW-0949">S-adenosyl-L-methionine</keyword>
<dbReference type="Gene3D" id="3.40.50.150">
    <property type="entry name" value="Vaccinia Virus protein VP39"/>
    <property type="match status" value="1"/>
</dbReference>
<dbReference type="Pfam" id="PF03602">
    <property type="entry name" value="Cons_hypoth95"/>
    <property type="match status" value="1"/>
</dbReference>
<evidence type="ECO:0000259" key="5">
    <source>
        <dbReference type="Pfam" id="PF07109"/>
    </source>
</evidence>
<evidence type="ECO:0000313" key="7">
    <source>
        <dbReference type="Proteomes" id="UP000005019"/>
    </source>
</evidence>
<dbReference type="InterPro" id="IPR010251">
    <property type="entry name" value="Mg_prot_MeTrfase"/>
</dbReference>
<sequence>MDSSYLERRGEIATYFDRTAVDAWKRLTSDAPVGRIRATVRAGRDRMRATLLDWLPEDMRGRRLLDAGCGTGALAVEAARRGAHVVAIDLSPTLVGLARERMPQGLAGHIDFRSGDMLDPALGHFDHVVAMDSLIHYRPRDAVRVLSGLAARTAASILFTFPPSTRALDAMHFVGRLFPRGNRAPAIEPVRAAVLGRLIAEEDGLRAMAPLRSERVVSGFYTSQAMELVRT</sequence>
<dbReference type="InterPro" id="IPR010940">
    <property type="entry name" value="Mg_prot_MeTrfase_C"/>
</dbReference>
<evidence type="ECO:0000256" key="3">
    <source>
        <dbReference type="ARBA" id="ARBA00022691"/>
    </source>
</evidence>
<keyword evidence="1 6" id="KW-0489">Methyltransferase</keyword>
<dbReference type="GO" id="GO:0032259">
    <property type="term" value="P:methylation"/>
    <property type="evidence" value="ECO:0007669"/>
    <property type="project" value="UniProtKB-KW"/>
</dbReference>
<dbReference type="CDD" id="cd02440">
    <property type="entry name" value="AdoMet_MTases"/>
    <property type="match status" value="1"/>
</dbReference>
<evidence type="ECO:0000313" key="6">
    <source>
        <dbReference type="EMBL" id="EGK70003.1"/>
    </source>
</evidence>
<dbReference type="PROSITE" id="PS51556">
    <property type="entry name" value="SAM_MT_MG_PIX"/>
    <property type="match status" value="1"/>
</dbReference>
<dbReference type="InterPro" id="IPR029063">
    <property type="entry name" value="SAM-dependent_MTases_sf"/>
</dbReference>
<keyword evidence="2 6" id="KW-0808">Transferase</keyword>
<accession>F5RI21</accession>
<dbReference type="eggNOG" id="COG2227">
    <property type="taxonomic scope" value="Bacteria"/>
</dbReference>
<dbReference type="STRING" id="1000565.METUNv1_03971"/>
<dbReference type="PANTHER" id="PTHR43464:SF19">
    <property type="entry name" value="UBIQUINONE BIOSYNTHESIS O-METHYLTRANSFERASE, MITOCHONDRIAL"/>
    <property type="match status" value="1"/>
</dbReference>
<evidence type="ECO:0000256" key="4">
    <source>
        <dbReference type="NCBIfam" id="TIGR02021"/>
    </source>
</evidence>